<evidence type="ECO:0000256" key="3">
    <source>
        <dbReference type="ARBA" id="ARBA00023125"/>
    </source>
</evidence>
<keyword evidence="5" id="KW-0804">Transcription</keyword>
<dbReference type="Pfam" id="PF03466">
    <property type="entry name" value="LysR_substrate"/>
    <property type="match status" value="1"/>
</dbReference>
<keyword evidence="4" id="KW-0010">Activator</keyword>
<dbReference type="FunFam" id="1.10.10.10:FF:000001">
    <property type="entry name" value="LysR family transcriptional regulator"/>
    <property type="match status" value="1"/>
</dbReference>
<accession>K6V813</accession>
<keyword evidence="2" id="KW-0805">Transcription regulation</keyword>
<evidence type="ECO:0000256" key="4">
    <source>
        <dbReference type="ARBA" id="ARBA00023159"/>
    </source>
</evidence>
<dbReference type="CDD" id="cd08414">
    <property type="entry name" value="PBP2_LTTR_aromatics_like"/>
    <property type="match status" value="1"/>
</dbReference>
<dbReference type="Gene3D" id="1.10.10.10">
    <property type="entry name" value="Winged helix-like DNA-binding domain superfamily/Winged helix DNA-binding domain"/>
    <property type="match status" value="1"/>
</dbReference>
<dbReference type="SUPFAM" id="SSF53850">
    <property type="entry name" value="Periplasmic binding protein-like II"/>
    <property type="match status" value="1"/>
</dbReference>
<evidence type="ECO:0000313" key="8">
    <source>
        <dbReference type="Proteomes" id="UP000008363"/>
    </source>
</evidence>
<evidence type="ECO:0000256" key="2">
    <source>
        <dbReference type="ARBA" id="ARBA00023015"/>
    </source>
</evidence>
<dbReference type="OrthoDB" id="3176554at2"/>
<dbReference type="InterPro" id="IPR005119">
    <property type="entry name" value="LysR_subst-bd"/>
</dbReference>
<gene>
    <name evidence="7" type="ORF">GORHZ_171_00110</name>
</gene>
<dbReference type="InterPro" id="IPR000847">
    <property type="entry name" value="LysR_HTH_N"/>
</dbReference>
<dbReference type="Pfam" id="PF00126">
    <property type="entry name" value="HTH_1"/>
    <property type="match status" value="1"/>
</dbReference>
<dbReference type="eggNOG" id="COG0583">
    <property type="taxonomic scope" value="Bacteria"/>
</dbReference>
<dbReference type="InterPro" id="IPR036390">
    <property type="entry name" value="WH_DNA-bd_sf"/>
</dbReference>
<proteinExistence type="inferred from homology"/>
<dbReference type="PRINTS" id="PR00039">
    <property type="entry name" value="HTHLYSR"/>
</dbReference>
<organism evidence="7 8">
    <name type="scientific">Gordonia rhizosphera NBRC 16068</name>
    <dbReference type="NCBI Taxonomy" id="1108045"/>
    <lineage>
        <taxon>Bacteria</taxon>
        <taxon>Bacillati</taxon>
        <taxon>Actinomycetota</taxon>
        <taxon>Actinomycetes</taxon>
        <taxon>Mycobacteriales</taxon>
        <taxon>Gordoniaceae</taxon>
        <taxon>Gordonia</taxon>
    </lineage>
</organism>
<dbReference type="Gene3D" id="3.40.190.10">
    <property type="entry name" value="Periplasmic binding protein-like II"/>
    <property type="match status" value="2"/>
</dbReference>
<dbReference type="AlphaFoldDB" id="K6V813"/>
<evidence type="ECO:0000313" key="7">
    <source>
        <dbReference type="EMBL" id="GAB92338.1"/>
    </source>
</evidence>
<keyword evidence="8" id="KW-1185">Reference proteome</keyword>
<comment type="similarity">
    <text evidence="1">Belongs to the LysR transcriptional regulatory family.</text>
</comment>
<dbReference type="STRING" id="1108045.GORHZ_171_00110"/>
<dbReference type="EMBL" id="BAHC01000171">
    <property type="protein sequence ID" value="GAB92338.1"/>
    <property type="molecule type" value="Genomic_DNA"/>
</dbReference>
<reference evidence="7 8" key="1">
    <citation type="submission" date="2012-08" db="EMBL/GenBank/DDBJ databases">
        <title>Whole genome shotgun sequence of Gordonia rhizosphera NBRC 16068.</title>
        <authorList>
            <person name="Takarada H."/>
            <person name="Isaki S."/>
            <person name="Hosoyama A."/>
            <person name="Tsuchikane K."/>
            <person name="Katsumata H."/>
            <person name="Baba S."/>
            <person name="Ohji S."/>
            <person name="Yamazaki S."/>
            <person name="Fujita N."/>
        </authorList>
    </citation>
    <scope>NUCLEOTIDE SEQUENCE [LARGE SCALE GENOMIC DNA]</scope>
    <source>
        <strain evidence="7 8">NBRC 16068</strain>
    </source>
</reference>
<dbReference type="GO" id="GO:0032993">
    <property type="term" value="C:protein-DNA complex"/>
    <property type="evidence" value="ECO:0007669"/>
    <property type="project" value="TreeGrafter"/>
</dbReference>
<dbReference type="PANTHER" id="PTHR30346">
    <property type="entry name" value="TRANSCRIPTIONAL DUAL REGULATOR HCAR-RELATED"/>
    <property type="match status" value="1"/>
</dbReference>
<dbReference type="Proteomes" id="UP000008363">
    <property type="component" value="Unassembled WGS sequence"/>
</dbReference>
<dbReference type="GO" id="GO:0003700">
    <property type="term" value="F:DNA-binding transcription factor activity"/>
    <property type="evidence" value="ECO:0007669"/>
    <property type="project" value="InterPro"/>
</dbReference>
<keyword evidence="3" id="KW-0238">DNA-binding</keyword>
<comment type="caution">
    <text evidence="7">The sequence shown here is derived from an EMBL/GenBank/DDBJ whole genome shotgun (WGS) entry which is preliminary data.</text>
</comment>
<evidence type="ECO:0000259" key="6">
    <source>
        <dbReference type="PROSITE" id="PS50931"/>
    </source>
</evidence>
<sequence length="297" mass="32330">MNTRDLHYFVVAAEELHFTRAAEILFITQPALSKQIASLERELDAKLFVRGRGGVTLTKAGESLLPYARQIIDLDQEARGAIRNSLTAAGRLTLGFWLAPGQDLLKQIITSFAARHPETHLELRRVDWAHHGAGVENGESDVGLIWLPRGGRLTGLRCHRLGPEKVLIAMSTDHHLADRATIGPEDLAGETIFMVPTTGGVTAPRGAGLGRVRTRVVTTIDETLVGIASGLGICAFTESVARWYPHPGVTLVPFEGAEPAEYCVAWREEDESRSEVRDLVAAIVNSWKSVTETASNA</sequence>
<dbReference type="SUPFAM" id="SSF46785">
    <property type="entry name" value="Winged helix' DNA-binding domain"/>
    <property type="match status" value="1"/>
</dbReference>
<dbReference type="PROSITE" id="PS50931">
    <property type="entry name" value="HTH_LYSR"/>
    <property type="match status" value="1"/>
</dbReference>
<evidence type="ECO:0000256" key="1">
    <source>
        <dbReference type="ARBA" id="ARBA00009437"/>
    </source>
</evidence>
<dbReference type="InterPro" id="IPR036388">
    <property type="entry name" value="WH-like_DNA-bd_sf"/>
</dbReference>
<dbReference type="PANTHER" id="PTHR30346:SF0">
    <property type="entry name" value="HCA OPERON TRANSCRIPTIONAL ACTIVATOR HCAR"/>
    <property type="match status" value="1"/>
</dbReference>
<protein>
    <submittedName>
        <fullName evidence="7">Putative LysR family transcriptional regulator</fullName>
    </submittedName>
</protein>
<dbReference type="RefSeq" id="WP_006336649.1">
    <property type="nucleotide sequence ID" value="NZ_BAHC01000171.1"/>
</dbReference>
<feature type="domain" description="HTH lysR-type" evidence="6">
    <location>
        <begin position="1"/>
        <end position="58"/>
    </location>
</feature>
<dbReference type="GO" id="GO:0003677">
    <property type="term" value="F:DNA binding"/>
    <property type="evidence" value="ECO:0007669"/>
    <property type="project" value="UniProtKB-KW"/>
</dbReference>
<evidence type="ECO:0000256" key="5">
    <source>
        <dbReference type="ARBA" id="ARBA00023163"/>
    </source>
</evidence>
<name>K6V813_9ACTN</name>